<keyword evidence="4 9" id="KW-0812">Transmembrane</keyword>
<dbReference type="GO" id="GO:0005886">
    <property type="term" value="C:plasma membrane"/>
    <property type="evidence" value="ECO:0007669"/>
    <property type="project" value="UniProtKB-SubCell"/>
</dbReference>
<protein>
    <recommendedName>
        <fullName evidence="9">Protein-export membrane protein SecG</fullName>
    </recommendedName>
</protein>
<evidence type="ECO:0000256" key="4">
    <source>
        <dbReference type="ARBA" id="ARBA00022692"/>
    </source>
</evidence>
<dbReference type="Proteomes" id="UP000033980">
    <property type="component" value="Unassembled WGS sequence"/>
</dbReference>
<comment type="similarity">
    <text evidence="2 9">Belongs to the SecG family.</text>
</comment>
<dbReference type="GO" id="GO:0009306">
    <property type="term" value="P:protein secretion"/>
    <property type="evidence" value="ECO:0007669"/>
    <property type="project" value="UniProtKB-UniRule"/>
</dbReference>
<evidence type="ECO:0000256" key="2">
    <source>
        <dbReference type="ARBA" id="ARBA00008445"/>
    </source>
</evidence>
<gene>
    <name evidence="10" type="ORF">UV68_C0030G0002</name>
</gene>
<evidence type="ECO:0000256" key="3">
    <source>
        <dbReference type="ARBA" id="ARBA00022448"/>
    </source>
</evidence>
<proteinExistence type="inferred from homology"/>
<keyword evidence="8 9" id="KW-0472">Membrane</keyword>
<dbReference type="NCBIfam" id="TIGR00810">
    <property type="entry name" value="secG"/>
    <property type="match status" value="1"/>
</dbReference>
<comment type="caution">
    <text evidence="10">The sequence shown here is derived from an EMBL/GenBank/DDBJ whole genome shotgun (WGS) entry which is preliminary data.</text>
</comment>
<evidence type="ECO:0000313" key="10">
    <source>
        <dbReference type="EMBL" id="KKS92982.1"/>
    </source>
</evidence>
<comment type="caution">
    <text evidence="9">Lacks conserved residue(s) required for the propagation of feature annotation.</text>
</comment>
<dbReference type="GO" id="GO:0015450">
    <property type="term" value="F:protein-transporting ATPase activity"/>
    <property type="evidence" value="ECO:0007669"/>
    <property type="project" value="UniProtKB-UniRule"/>
</dbReference>
<reference evidence="10 11" key="1">
    <citation type="journal article" date="2015" name="Nature">
        <title>rRNA introns, odd ribosomes, and small enigmatic genomes across a large radiation of phyla.</title>
        <authorList>
            <person name="Brown C.T."/>
            <person name="Hug L.A."/>
            <person name="Thomas B.C."/>
            <person name="Sharon I."/>
            <person name="Castelle C.J."/>
            <person name="Singh A."/>
            <person name="Wilkins M.J."/>
            <person name="Williams K.H."/>
            <person name="Banfield J.F."/>
        </authorList>
    </citation>
    <scope>NUCLEOTIDE SEQUENCE [LARGE SCALE GENOMIC DNA]</scope>
</reference>
<dbReference type="AlphaFoldDB" id="A0A0G1D5I7"/>
<evidence type="ECO:0000256" key="9">
    <source>
        <dbReference type="RuleBase" id="RU365087"/>
    </source>
</evidence>
<feature type="transmembrane region" description="Helical" evidence="9">
    <location>
        <begin position="49"/>
        <end position="72"/>
    </location>
</feature>
<keyword evidence="7 9" id="KW-0811">Translocation</keyword>
<keyword evidence="9" id="KW-1003">Cell membrane</keyword>
<name>A0A0G1D5I7_9BACT</name>
<evidence type="ECO:0000256" key="8">
    <source>
        <dbReference type="ARBA" id="ARBA00023136"/>
    </source>
</evidence>
<comment type="subcellular location">
    <subcellularLocation>
        <location evidence="9">Cell membrane</location>
        <topology evidence="9">Multi-pass membrane protein</topology>
    </subcellularLocation>
    <subcellularLocation>
        <location evidence="1">Membrane</location>
        <topology evidence="1">Multi-pass membrane protein</topology>
    </subcellularLocation>
</comment>
<evidence type="ECO:0000256" key="7">
    <source>
        <dbReference type="ARBA" id="ARBA00023010"/>
    </source>
</evidence>
<comment type="function">
    <text evidence="9">Involved in protein export. Participates in an early event of protein translocation.</text>
</comment>
<organism evidence="10 11">
    <name type="scientific">Candidatus Collierbacteria bacterium GW2011_GWC2_43_12</name>
    <dbReference type="NCBI Taxonomy" id="1618390"/>
    <lineage>
        <taxon>Bacteria</taxon>
        <taxon>Candidatus Collieribacteriota</taxon>
    </lineage>
</organism>
<sequence length="73" mass="8010">MQLTLILQIIISLILIVLVTLQSKDSSLGSGFASATQSGFHTKRGPEKMIYLATIICSVIFLILSFLNIAVWK</sequence>
<dbReference type="EMBL" id="LCFK01000030">
    <property type="protein sequence ID" value="KKS92982.1"/>
    <property type="molecule type" value="Genomic_DNA"/>
</dbReference>
<keyword evidence="5 9" id="KW-0653">Protein transport</keyword>
<dbReference type="Pfam" id="PF03840">
    <property type="entry name" value="SecG"/>
    <property type="match status" value="1"/>
</dbReference>
<evidence type="ECO:0000256" key="6">
    <source>
        <dbReference type="ARBA" id="ARBA00022989"/>
    </source>
</evidence>
<evidence type="ECO:0000256" key="1">
    <source>
        <dbReference type="ARBA" id="ARBA00004141"/>
    </source>
</evidence>
<keyword evidence="6 9" id="KW-1133">Transmembrane helix</keyword>
<keyword evidence="3 9" id="KW-0813">Transport</keyword>
<accession>A0A0G1D5I7</accession>
<evidence type="ECO:0000256" key="5">
    <source>
        <dbReference type="ARBA" id="ARBA00022927"/>
    </source>
</evidence>
<dbReference type="InterPro" id="IPR004692">
    <property type="entry name" value="SecG"/>
</dbReference>
<evidence type="ECO:0000313" key="11">
    <source>
        <dbReference type="Proteomes" id="UP000033980"/>
    </source>
</evidence>